<gene>
    <name evidence="1" type="ORF">F4820DRAFT_358250</name>
</gene>
<comment type="caution">
    <text evidence="1">The sequence shown here is derived from an EMBL/GenBank/DDBJ whole genome shotgun (WGS) entry which is preliminary data.</text>
</comment>
<keyword evidence="2" id="KW-1185">Reference proteome</keyword>
<protein>
    <submittedName>
        <fullName evidence="1">PLC-like phosphodiesterase</fullName>
    </submittedName>
</protein>
<organism evidence="1 2">
    <name type="scientific">Hypoxylon rubiginosum</name>
    <dbReference type="NCBI Taxonomy" id="110542"/>
    <lineage>
        <taxon>Eukaryota</taxon>
        <taxon>Fungi</taxon>
        <taxon>Dikarya</taxon>
        <taxon>Ascomycota</taxon>
        <taxon>Pezizomycotina</taxon>
        <taxon>Sordariomycetes</taxon>
        <taxon>Xylariomycetidae</taxon>
        <taxon>Xylariales</taxon>
        <taxon>Hypoxylaceae</taxon>
        <taxon>Hypoxylon</taxon>
    </lineage>
</organism>
<dbReference type="Proteomes" id="UP001497700">
    <property type="component" value="Unassembled WGS sequence"/>
</dbReference>
<name>A0ACB9YWY4_9PEZI</name>
<accession>A0ACB9YWY4</accession>
<proteinExistence type="predicted"/>
<evidence type="ECO:0000313" key="2">
    <source>
        <dbReference type="Proteomes" id="UP001497700"/>
    </source>
</evidence>
<sequence>MVIDSLSPFIPRTPPAEGLNPPIAMPDEQTPLLDTAKVVEGEMPTPPPSIPAPGPRSQDAVTVTSGSKPRHLPQAIAHRGYKAAAPENTMLAFRAAVEVGAHAVETDLHLSKDGVVVLSHDATLKRCFGFDAKVRDCDWSYLSTLRTLQEPAESLPRLKDLLEYLNEGALEHVWIMLDIKTDDDAAELMRKTAETIASVPGIRPWSERILPCCWTAEYVKLTQTLLPGFPIAHVGVNTAYARALADHVPELGLSILAHALATPVLGPRFLRDMRRAGHRVYSWTVNDEDWMRWAVRERLAGVITDDPKLFLDVCRRVCEEEDGTKEGGGVLALVRRRSSTVRARVAAAPGRLFFWIRYFVFQLILTVIYLVRWGLPSTQVPKVLGS</sequence>
<dbReference type="EMBL" id="MU393496">
    <property type="protein sequence ID" value="KAI4863869.1"/>
    <property type="molecule type" value="Genomic_DNA"/>
</dbReference>
<reference evidence="1 2" key="1">
    <citation type="journal article" date="2022" name="New Phytol.">
        <title>Ecological generalism drives hyperdiversity of secondary metabolite gene clusters in xylarialean endophytes.</title>
        <authorList>
            <person name="Franco M.E.E."/>
            <person name="Wisecaver J.H."/>
            <person name="Arnold A.E."/>
            <person name="Ju Y.M."/>
            <person name="Slot J.C."/>
            <person name="Ahrendt S."/>
            <person name="Moore L.P."/>
            <person name="Eastman K.E."/>
            <person name="Scott K."/>
            <person name="Konkel Z."/>
            <person name="Mondo S.J."/>
            <person name="Kuo A."/>
            <person name="Hayes R.D."/>
            <person name="Haridas S."/>
            <person name="Andreopoulos B."/>
            <person name="Riley R."/>
            <person name="LaButti K."/>
            <person name="Pangilinan J."/>
            <person name="Lipzen A."/>
            <person name="Amirebrahimi M."/>
            <person name="Yan J."/>
            <person name="Adam C."/>
            <person name="Keymanesh K."/>
            <person name="Ng V."/>
            <person name="Louie K."/>
            <person name="Northen T."/>
            <person name="Drula E."/>
            <person name="Henrissat B."/>
            <person name="Hsieh H.M."/>
            <person name="Youens-Clark K."/>
            <person name="Lutzoni F."/>
            <person name="Miadlikowska J."/>
            <person name="Eastwood D.C."/>
            <person name="Hamelin R.C."/>
            <person name="Grigoriev I.V."/>
            <person name="U'Ren J.M."/>
        </authorList>
    </citation>
    <scope>NUCLEOTIDE SEQUENCE [LARGE SCALE GENOMIC DNA]</scope>
    <source>
        <strain evidence="1 2">CBS 119005</strain>
    </source>
</reference>
<evidence type="ECO:0000313" key="1">
    <source>
        <dbReference type="EMBL" id="KAI4863869.1"/>
    </source>
</evidence>